<evidence type="ECO:0000256" key="1">
    <source>
        <dbReference type="ARBA" id="ARBA00004496"/>
    </source>
</evidence>
<dbReference type="Proteomes" id="UP001163739">
    <property type="component" value="Chromosome"/>
</dbReference>
<gene>
    <name evidence="9" type="primary">tsaC</name>
    <name evidence="11" type="ORF">NKI27_19085</name>
</gene>
<dbReference type="PANTHER" id="PTHR17490:SF18">
    <property type="entry name" value="THREONYLCARBAMOYL-AMP SYNTHASE"/>
    <property type="match status" value="1"/>
</dbReference>
<evidence type="ECO:0000256" key="3">
    <source>
        <dbReference type="ARBA" id="ARBA00022679"/>
    </source>
</evidence>
<keyword evidence="4 9" id="KW-0819">tRNA processing</keyword>
<dbReference type="InterPro" id="IPR006070">
    <property type="entry name" value="Sua5-like_dom"/>
</dbReference>
<comment type="subcellular location">
    <subcellularLocation>
        <location evidence="1 9">Cytoplasm</location>
    </subcellularLocation>
</comment>
<dbReference type="NCBIfam" id="TIGR00057">
    <property type="entry name" value="L-threonylcarbamoyladenylate synthase"/>
    <property type="match status" value="1"/>
</dbReference>
<comment type="similarity">
    <text evidence="9">Belongs to the SUA5 family. TsaC subfamily.</text>
</comment>
<keyword evidence="6 9" id="KW-0547">Nucleotide-binding</keyword>
<evidence type="ECO:0000313" key="11">
    <source>
        <dbReference type="EMBL" id="UZE96125.1"/>
    </source>
</evidence>
<evidence type="ECO:0000256" key="6">
    <source>
        <dbReference type="ARBA" id="ARBA00022741"/>
    </source>
</evidence>
<keyword evidence="7 9" id="KW-0067">ATP-binding</keyword>
<evidence type="ECO:0000256" key="5">
    <source>
        <dbReference type="ARBA" id="ARBA00022695"/>
    </source>
</evidence>
<dbReference type="PROSITE" id="PS51163">
    <property type="entry name" value="YRDC"/>
    <property type="match status" value="1"/>
</dbReference>
<dbReference type="GO" id="GO:0061710">
    <property type="term" value="F:L-threonylcarbamoyladenylate synthase"/>
    <property type="evidence" value="ECO:0007669"/>
    <property type="project" value="UniProtKB-EC"/>
</dbReference>
<keyword evidence="12" id="KW-1185">Reference proteome</keyword>
<name>A0ABY6N1Y7_9ALTE</name>
<evidence type="ECO:0000256" key="2">
    <source>
        <dbReference type="ARBA" id="ARBA00022490"/>
    </source>
</evidence>
<evidence type="ECO:0000259" key="10">
    <source>
        <dbReference type="PROSITE" id="PS51163"/>
    </source>
</evidence>
<protein>
    <recommendedName>
        <fullName evidence="9">Threonylcarbamoyl-AMP synthase</fullName>
        <shortName evidence="9">TC-AMP synthase</shortName>
        <ecNumber evidence="9">2.7.7.87</ecNumber>
    </recommendedName>
    <alternativeName>
        <fullName evidence="9">L-threonylcarbamoyladenylate synthase</fullName>
    </alternativeName>
    <alternativeName>
        <fullName evidence="9">t(6)A37 threonylcarbamoyladenosine biosynthesis protein TsaC</fullName>
    </alternativeName>
    <alternativeName>
        <fullName evidence="9">tRNA threonylcarbamoyladenosine biosynthesis protein TsaC</fullName>
    </alternativeName>
</protein>
<comment type="function">
    <text evidence="9">Required for the formation of a threonylcarbamoyl group on adenosine at position 37 (t(6)A37) in tRNAs that read codons beginning with adenine. Catalyzes the conversion of L-threonine, HCO(3)(-)/CO(2) and ATP to give threonylcarbamoyl-AMP (TC-AMP) as the acyladenylate intermediate, with the release of diphosphate.</text>
</comment>
<evidence type="ECO:0000313" key="12">
    <source>
        <dbReference type="Proteomes" id="UP001163739"/>
    </source>
</evidence>
<dbReference type="Pfam" id="PF01300">
    <property type="entry name" value="Sua5_yciO_yrdC"/>
    <property type="match status" value="1"/>
</dbReference>
<dbReference type="InterPro" id="IPR050156">
    <property type="entry name" value="TC-AMP_synthase_SUA5"/>
</dbReference>
<organism evidence="11 12">
    <name type="scientific">Alkalimarinus alittae</name>
    <dbReference type="NCBI Taxonomy" id="2961619"/>
    <lineage>
        <taxon>Bacteria</taxon>
        <taxon>Pseudomonadati</taxon>
        <taxon>Pseudomonadota</taxon>
        <taxon>Gammaproteobacteria</taxon>
        <taxon>Alteromonadales</taxon>
        <taxon>Alteromonadaceae</taxon>
        <taxon>Alkalimarinus</taxon>
    </lineage>
</organism>
<dbReference type="EC" id="2.7.7.87" evidence="9"/>
<dbReference type="Gene3D" id="3.90.870.10">
    <property type="entry name" value="DHBP synthase"/>
    <property type="match status" value="1"/>
</dbReference>
<evidence type="ECO:0000256" key="7">
    <source>
        <dbReference type="ARBA" id="ARBA00022840"/>
    </source>
</evidence>
<reference evidence="11" key="1">
    <citation type="submission" date="2022-06" db="EMBL/GenBank/DDBJ databases">
        <title>Alkalimarinus sp. nov., isolated from gut of a Alitta virens.</title>
        <authorList>
            <person name="Yang A.I."/>
            <person name="Shin N.-R."/>
        </authorList>
    </citation>
    <scope>NUCLEOTIDE SEQUENCE</scope>
    <source>
        <strain evidence="11">A2M4</strain>
    </source>
</reference>
<dbReference type="InterPro" id="IPR017945">
    <property type="entry name" value="DHBP_synth_RibB-like_a/b_dom"/>
</dbReference>
<dbReference type="SUPFAM" id="SSF55821">
    <property type="entry name" value="YrdC/RibB"/>
    <property type="match status" value="1"/>
</dbReference>
<dbReference type="PANTHER" id="PTHR17490">
    <property type="entry name" value="SUA5"/>
    <property type="match status" value="1"/>
</dbReference>
<proteinExistence type="inferred from homology"/>
<keyword evidence="2 9" id="KW-0963">Cytoplasm</keyword>
<dbReference type="RefSeq" id="WP_265047612.1">
    <property type="nucleotide sequence ID" value="NZ_CP100390.1"/>
</dbReference>
<dbReference type="HAMAP" id="MF_01852">
    <property type="entry name" value="TsaC"/>
    <property type="match status" value="1"/>
</dbReference>
<comment type="catalytic activity">
    <reaction evidence="8 9">
        <text>L-threonine + hydrogencarbonate + ATP = L-threonylcarbamoyladenylate + diphosphate + H2O</text>
        <dbReference type="Rhea" id="RHEA:36407"/>
        <dbReference type="ChEBI" id="CHEBI:15377"/>
        <dbReference type="ChEBI" id="CHEBI:17544"/>
        <dbReference type="ChEBI" id="CHEBI:30616"/>
        <dbReference type="ChEBI" id="CHEBI:33019"/>
        <dbReference type="ChEBI" id="CHEBI:57926"/>
        <dbReference type="ChEBI" id="CHEBI:73682"/>
        <dbReference type="EC" id="2.7.7.87"/>
    </reaction>
</comment>
<keyword evidence="5 9" id="KW-0548">Nucleotidyltransferase</keyword>
<accession>A0ABY6N1Y7</accession>
<feature type="domain" description="YrdC-like" evidence="10">
    <location>
        <begin position="7"/>
        <end position="189"/>
    </location>
</feature>
<evidence type="ECO:0000256" key="9">
    <source>
        <dbReference type="HAMAP-Rule" id="MF_01852"/>
    </source>
</evidence>
<evidence type="ECO:0000256" key="8">
    <source>
        <dbReference type="ARBA" id="ARBA00048366"/>
    </source>
</evidence>
<sequence length="189" mass="20828">MTDIIHSSHIKKAVETLTSGGIIAYPTEAVWGLGCDPWNRDAVERLLNLKSRAMNKGLILACGQMAQLSFLLDGLPPEKHKILTDSWPGPNTWLVPDNQRVVPYWIKGDHETVAVRVSKHLLIKEISAVFGHPIVSTSANPAGEEPAMSARMIHQYFGDQIDYVVPGELGGETQPSRIRSLDTGKIIRN</sequence>
<evidence type="ECO:0000256" key="4">
    <source>
        <dbReference type="ARBA" id="ARBA00022694"/>
    </source>
</evidence>
<dbReference type="EMBL" id="CP100390">
    <property type="protein sequence ID" value="UZE96125.1"/>
    <property type="molecule type" value="Genomic_DNA"/>
</dbReference>
<dbReference type="InterPro" id="IPR023535">
    <property type="entry name" value="TC-AMP_synthase"/>
</dbReference>
<keyword evidence="3 9" id="KW-0808">Transferase</keyword>